<feature type="transmembrane region" description="Helical" evidence="6">
    <location>
        <begin position="90"/>
        <end position="109"/>
    </location>
</feature>
<feature type="transmembrane region" description="Helical" evidence="6">
    <location>
        <begin position="54"/>
        <end position="78"/>
    </location>
</feature>
<gene>
    <name evidence="8" type="ORF">NI17_017910</name>
</gene>
<evidence type="ECO:0000313" key="9">
    <source>
        <dbReference type="Proteomes" id="UP000265719"/>
    </source>
</evidence>
<dbReference type="GO" id="GO:0022857">
    <property type="term" value="F:transmembrane transporter activity"/>
    <property type="evidence" value="ECO:0007669"/>
    <property type="project" value="InterPro"/>
</dbReference>
<feature type="transmembrane region" description="Helical" evidence="6">
    <location>
        <begin position="21"/>
        <end position="42"/>
    </location>
</feature>
<feature type="transmembrane region" description="Helical" evidence="6">
    <location>
        <begin position="115"/>
        <end position="137"/>
    </location>
</feature>
<evidence type="ECO:0000259" key="7">
    <source>
        <dbReference type="PROSITE" id="PS50850"/>
    </source>
</evidence>
<evidence type="ECO:0000256" key="5">
    <source>
        <dbReference type="ARBA" id="ARBA00023136"/>
    </source>
</evidence>
<dbReference type="KEGG" id="thao:NI17_017910"/>
<dbReference type="GO" id="GO:0005886">
    <property type="term" value="C:plasma membrane"/>
    <property type="evidence" value="ECO:0007669"/>
    <property type="project" value="UniProtKB-SubCell"/>
</dbReference>
<dbReference type="PROSITE" id="PS50850">
    <property type="entry name" value="MFS"/>
    <property type="match status" value="1"/>
</dbReference>
<evidence type="ECO:0000256" key="2">
    <source>
        <dbReference type="ARBA" id="ARBA00022448"/>
    </source>
</evidence>
<feature type="transmembrane region" description="Helical" evidence="6">
    <location>
        <begin position="220"/>
        <end position="247"/>
    </location>
</feature>
<keyword evidence="4 6" id="KW-1133">Transmembrane helix</keyword>
<dbReference type="Proteomes" id="UP000265719">
    <property type="component" value="Chromosome"/>
</dbReference>
<organism evidence="8 9">
    <name type="scientific">Thermobifida halotolerans</name>
    <dbReference type="NCBI Taxonomy" id="483545"/>
    <lineage>
        <taxon>Bacteria</taxon>
        <taxon>Bacillati</taxon>
        <taxon>Actinomycetota</taxon>
        <taxon>Actinomycetes</taxon>
        <taxon>Streptosporangiales</taxon>
        <taxon>Nocardiopsidaceae</taxon>
        <taxon>Thermobifida</taxon>
    </lineage>
</organism>
<feature type="transmembrane region" description="Helical" evidence="6">
    <location>
        <begin position="149"/>
        <end position="168"/>
    </location>
</feature>
<keyword evidence="5 6" id="KW-0472">Membrane</keyword>
<dbReference type="Pfam" id="PF07690">
    <property type="entry name" value="MFS_1"/>
    <property type="match status" value="1"/>
</dbReference>
<reference evidence="8" key="1">
    <citation type="submission" date="2020-10" db="EMBL/GenBank/DDBJ databases">
        <title>De novo genome project of the cellulose decomposer Thermobifida halotolerans type strain.</title>
        <authorList>
            <person name="Nagy I."/>
            <person name="Horvath B."/>
            <person name="Kukolya J."/>
            <person name="Nagy I."/>
            <person name="Orsini M."/>
        </authorList>
    </citation>
    <scope>NUCLEOTIDE SEQUENCE</scope>
    <source>
        <strain evidence="8">DSM 44931</strain>
    </source>
</reference>
<evidence type="ECO:0000256" key="3">
    <source>
        <dbReference type="ARBA" id="ARBA00022692"/>
    </source>
</evidence>
<evidence type="ECO:0000256" key="4">
    <source>
        <dbReference type="ARBA" id="ARBA00022989"/>
    </source>
</evidence>
<protein>
    <submittedName>
        <fullName evidence="8">MFS transporter</fullName>
    </submittedName>
</protein>
<evidence type="ECO:0000313" key="8">
    <source>
        <dbReference type="EMBL" id="UOE18665.1"/>
    </source>
</evidence>
<dbReference type="InterPro" id="IPR020846">
    <property type="entry name" value="MFS_dom"/>
</dbReference>
<feature type="transmembrane region" description="Helical" evidence="6">
    <location>
        <begin position="295"/>
        <end position="313"/>
    </location>
</feature>
<dbReference type="PANTHER" id="PTHR43385:SF1">
    <property type="entry name" value="RIBOFLAVIN TRANSPORTER RIBJ"/>
    <property type="match status" value="1"/>
</dbReference>
<feature type="transmembrane region" description="Helical" evidence="6">
    <location>
        <begin position="319"/>
        <end position="342"/>
    </location>
</feature>
<dbReference type="InterPro" id="IPR052983">
    <property type="entry name" value="MFS_Riboflavin_Transporter"/>
</dbReference>
<dbReference type="CDD" id="cd17355">
    <property type="entry name" value="MFS_YcxA_like"/>
    <property type="match status" value="1"/>
</dbReference>
<dbReference type="InterPro" id="IPR036259">
    <property type="entry name" value="MFS_trans_sf"/>
</dbReference>
<feature type="transmembrane region" description="Helical" evidence="6">
    <location>
        <begin position="383"/>
        <end position="403"/>
    </location>
</feature>
<dbReference type="PANTHER" id="PTHR43385">
    <property type="entry name" value="RIBOFLAVIN TRANSPORTER RIBJ"/>
    <property type="match status" value="1"/>
</dbReference>
<dbReference type="AlphaFoldDB" id="A0AA97LV96"/>
<feature type="transmembrane region" description="Helical" evidence="6">
    <location>
        <begin position="354"/>
        <end position="377"/>
    </location>
</feature>
<dbReference type="Gene3D" id="1.20.1250.20">
    <property type="entry name" value="MFS general substrate transporter like domains"/>
    <property type="match status" value="1"/>
</dbReference>
<sequence>METTDTSRAAGPVRVRPRGAAAALAALCVTVTTSYGVLFYAFPVLALPITADTGWPLVATTAAFSLAQVVGALVGVPVGRWLDRYGPRTVMTLGAAVAAPALAGIALAPDLWSFAAAWLVAGATMAALFYPPAFAALTRWYGPDRVRALTALTLVAGLASTIFAPLTAALDGWLGWRGAYLVLAAVMLVVAVPLHALALRPPWTPAADAPPHDDAREPGTVRSVVLSPAFLALTGALTLGAFGVYAVPVNMVPLLDERGVAAGAAAWVLGVTGIGQVLGRLLYAPLDRHTGAATRLAAVLAVCALTTALLAAVPGPVSVLLAVSMLAGVGRGVFTLLHATAVSDRWGTARYGTLNGILHAPLSLVSAVAPAAGAFLAGLLGGYPALFALLAATAVAGVVLAPLSRPSRG</sequence>
<keyword evidence="9" id="KW-1185">Reference proteome</keyword>
<name>A0AA97LV96_9ACTN</name>
<dbReference type="SUPFAM" id="SSF103473">
    <property type="entry name" value="MFS general substrate transporter"/>
    <property type="match status" value="1"/>
</dbReference>
<comment type="subcellular location">
    <subcellularLocation>
        <location evidence="1">Cell membrane</location>
        <topology evidence="1">Multi-pass membrane protein</topology>
    </subcellularLocation>
</comment>
<dbReference type="RefSeq" id="WP_068687985.1">
    <property type="nucleotide sequence ID" value="NZ_CP063196.1"/>
</dbReference>
<feature type="transmembrane region" description="Helical" evidence="6">
    <location>
        <begin position="180"/>
        <end position="199"/>
    </location>
</feature>
<keyword evidence="2" id="KW-0813">Transport</keyword>
<proteinExistence type="predicted"/>
<dbReference type="EMBL" id="CP063196">
    <property type="protein sequence ID" value="UOE18665.1"/>
    <property type="molecule type" value="Genomic_DNA"/>
</dbReference>
<accession>A0AA97LV96</accession>
<feature type="transmembrane region" description="Helical" evidence="6">
    <location>
        <begin position="259"/>
        <end position="283"/>
    </location>
</feature>
<dbReference type="InterPro" id="IPR011701">
    <property type="entry name" value="MFS"/>
</dbReference>
<evidence type="ECO:0000256" key="6">
    <source>
        <dbReference type="SAM" id="Phobius"/>
    </source>
</evidence>
<feature type="domain" description="Major facilitator superfamily (MFS) profile" evidence="7">
    <location>
        <begin position="20"/>
        <end position="409"/>
    </location>
</feature>
<keyword evidence="3 6" id="KW-0812">Transmembrane</keyword>
<evidence type="ECO:0000256" key="1">
    <source>
        <dbReference type="ARBA" id="ARBA00004651"/>
    </source>
</evidence>